<dbReference type="InterPro" id="IPR043129">
    <property type="entry name" value="ATPase_NBD"/>
</dbReference>
<dbReference type="PANTHER" id="PTHR18964">
    <property type="entry name" value="ROK (REPRESSOR, ORF, KINASE) FAMILY"/>
    <property type="match status" value="1"/>
</dbReference>
<dbReference type="InterPro" id="IPR000600">
    <property type="entry name" value="ROK"/>
</dbReference>
<dbReference type="Gene3D" id="3.30.420.40">
    <property type="match status" value="2"/>
</dbReference>
<evidence type="ECO:0000313" key="3">
    <source>
        <dbReference type="Proteomes" id="UP000004508"/>
    </source>
</evidence>
<evidence type="ECO:0000256" key="1">
    <source>
        <dbReference type="ARBA" id="ARBA00006479"/>
    </source>
</evidence>
<comment type="caution">
    <text evidence="2">The sequence shown here is derived from an EMBL/GenBank/DDBJ whole genome shotgun (WGS) entry which is preliminary data.</text>
</comment>
<protein>
    <submittedName>
        <fullName evidence="2">ROK family protein</fullName>
    </submittedName>
</protein>
<gene>
    <name evidence="2" type="ORF">Krac_7498</name>
</gene>
<dbReference type="EMBL" id="ADVG01000002">
    <property type="protein sequence ID" value="EFH86208.1"/>
    <property type="molecule type" value="Genomic_DNA"/>
</dbReference>
<dbReference type="eggNOG" id="COG1940">
    <property type="taxonomic scope" value="Bacteria"/>
</dbReference>
<dbReference type="RefSeq" id="WP_007910330.1">
    <property type="nucleotide sequence ID" value="NZ_ADVG01000002.1"/>
</dbReference>
<proteinExistence type="inferred from homology"/>
<dbReference type="AlphaFoldDB" id="D6TKA8"/>
<dbReference type="PANTHER" id="PTHR18964:SF149">
    <property type="entry name" value="BIFUNCTIONAL UDP-N-ACETYLGLUCOSAMINE 2-EPIMERASE_N-ACETYLMANNOSAMINE KINASE"/>
    <property type="match status" value="1"/>
</dbReference>
<dbReference type="InParanoid" id="D6TKA8"/>
<sequence length="318" mass="34821">MGLEVGGSKTTVAIIDRQGRVRLRSETKTLRGRPPMATLEPYVRAIEGLLTQARSEGWSVEGIGVSLPGTLDYTRQRPLLIPSIPALNAFPLYELLQQRYKLPVCLLEDMEASLLGEQRFGSGQGAQRLLYLHVNAIVGAAFIVDGKIAGHEYEQRLRQYMGHICHISVSASGPRCSCGKRGCINTMISLDAMQKMVQRAVRRGDEGNLITRLVNRETLTPRLLAEEAENGDSVALQIYSEMGRWLSNAITRYVELFEPHMFILGGDILCSSAFLLSSAKSAANADTNTNARVRSLVKVVPGLLGREAALLGSVIPLF</sequence>
<organism evidence="2 3">
    <name type="scientific">Ktedonobacter racemifer DSM 44963</name>
    <dbReference type="NCBI Taxonomy" id="485913"/>
    <lineage>
        <taxon>Bacteria</taxon>
        <taxon>Bacillati</taxon>
        <taxon>Chloroflexota</taxon>
        <taxon>Ktedonobacteria</taxon>
        <taxon>Ktedonobacterales</taxon>
        <taxon>Ktedonobacteraceae</taxon>
        <taxon>Ktedonobacter</taxon>
    </lineage>
</organism>
<dbReference type="STRING" id="485913.Krac_7498"/>
<dbReference type="Proteomes" id="UP000004508">
    <property type="component" value="Unassembled WGS sequence"/>
</dbReference>
<name>D6TKA8_KTERA</name>
<reference evidence="2 3" key="1">
    <citation type="journal article" date="2011" name="Stand. Genomic Sci.">
        <title>Non-contiguous finished genome sequence and contextual data of the filamentous soil bacterium Ktedonobacter racemifer type strain (SOSP1-21).</title>
        <authorList>
            <person name="Chang Y.J."/>
            <person name="Land M."/>
            <person name="Hauser L."/>
            <person name="Chertkov O."/>
            <person name="Del Rio T.G."/>
            <person name="Nolan M."/>
            <person name="Copeland A."/>
            <person name="Tice H."/>
            <person name="Cheng J.F."/>
            <person name="Lucas S."/>
            <person name="Han C."/>
            <person name="Goodwin L."/>
            <person name="Pitluck S."/>
            <person name="Ivanova N."/>
            <person name="Ovchinikova G."/>
            <person name="Pati A."/>
            <person name="Chen A."/>
            <person name="Palaniappan K."/>
            <person name="Mavromatis K."/>
            <person name="Liolios K."/>
            <person name="Brettin T."/>
            <person name="Fiebig A."/>
            <person name="Rohde M."/>
            <person name="Abt B."/>
            <person name="Goker M."/>
            <person name="Detter J.C."/>
            <person name="Woyke T."/>
            <person name="Bristow J."/>
            <person name="Eisen J.A."/>
            <person name="Markowitz V."/>
            <person name="Hugenholtz P."/>
            <person name="Kyrpides N.C."/>
            <person name="Klenk H.P."/>
            <person name="Lapidus A."/>
        </authorList>
    </citation>
    <scope>NUCLEOTIDE SEQUENCE [LARGE SCALE GENOMIC DNA]</scope>
    <source>
        <strain evidence="3">DSM 44963</strain>
    </source>
</reference>
<comment type="similarity">
    <text evidence="1">Belongs to the ROK (NagC/XylR) family.</text>
</comment>
<accession>D6TKA8</accession>
<evidence type="ECO:0000313" key="2">
    <source>
        <dbReference type="EMBL" id="EFH86208.1"/>
    </source>
</evidence>
<dbReference type="OrthoDB" id="9815677at2"/>
<keyword evidence="3" id="KW-1185">Reference proteome</keyword>
<dbReference type="SUPFAM" id="SSF53067">
    <property type="entry name" value="Actin-like ATPase domain"/>
    <property type="match status" value="1"/>
</dbReference>
<dbReference type="Pfam" id="PF00480">
    <property type="entry name" value="ROK"/>
    <property type="match status" value="1"/>
</dbReference>